<evidence type="ECO:0000313" key="1">
    <source>
        <dbReference type="EMBL" id="PXX71363.1"/>
    </source>
</evidence>
<dbReference type="EMBL" id="QJKF01000001">
    <property type="protein sequence ID" value="PXX71363.1"/>
    <property type="molecule type" value="Genomic_DNA"/>
</dbReference>
<sequence length="177" mass="19346">MLVQEEKDFATALSRAIAEDLRANPAAGALVRVVVRWFDEADPLNLSVHTLGSVERPEVWPEHAWSPLEWENLDEEGVRSCRVMDDPDVWLTAEALAAVYQASPPERDYDRWTPSPAITEAVRQLLPTLRAARVPLEPDFAASAAHFEGMGALAVLEDLAAPDLLAGLAALGELPTE</sequence>
<keyword evidence="2" id="KW-1185">Reference proteome</keyword>
<dbReference type="OrthoDB" id="4571709at2"/>
<name>A0A318KGP7_9NOCA</name>
<reference evidence="1 2" key="1">
    <citation type="submission" date="2018-05" db="EMBL/GenBank/DDBJ databases">
        <title>Genomic Encyclopedia of Type Strains, Phase IV (KMG-IV): sequencing the most valuable type-strain genomes for metagenomic binning, comparative biology and taxonomic classification.</title>
        <authorList>
            <person name="Goeker M."/>
        </authorList>
    </citation>
    <scope>NUCLEOTIDE SEQUENCE [LARGE SCALE GENOMIC DNA]</scope>
    <source>
        <strain evidence="1 2">DSM 44704</strain>
    </source>
</reference>
<organism evidence="1 2">
    <name type="scientific">Nocardia tenerifensis</name>
    <dbReference type="NCBI Taxonomy" id="228006"/>
    <lineage>
        <taxon>Bacteria</taxon>
        <taxon>Bacillati</taxon>
        <taxon>Actinomycetota</taxon>
        <taxon>Actinomycetes</taxon>
        <taxon>Mycobacteriales</taxon>
        <taxon>Nocardiaceae</taxon>
        <taxon>Nocardia</taxon>
    </lineage>
</organism>
<gene>
    <name evidence="1" type="ORF">DFR70_101785</name>
</gene>
<dbReference type="AlphaFoldDB" id="A0A318KGP7"/>
<proteinExistence type="predicted"/>
<dbReference type="Proteomes" id="UP000247569">
    <property type="component" value="Unassembled WGS sequence"/>
</dbReference>
<evidence type="ECO:0000313" key="2">
    <source>
        <dbReference type="Proteomes" id="UP000247569"/>
    </source>
</evidence>
<comment type="caution">
    <text evidence="1">The sequence shown here is derived from an EMBL/GenBank/DDBJ whole genome shotgun (WGS) entry which is preliminary data.</text>
</comment>
<dbReference type="RefSeq" id="WP_040741033.1">
    <property type="nucleotide sequence ID" value="NZ_QJKF01000001.1"/>
</dbReference>
<accession>A0A318KGP7</accession>
<protein>
    <submittedName>
        <fullName evidence="1">Uncharacterized protein</fullName>
    </submittedName>
</protein>